<feature type="repeat" description="HEAT" evidence="2">
    <location>
        <begin position="64"/>
        <end position="101"/>
    </location>
</feature>
<feature type="compositionally biased region" description="Low complexity" evidence="3">
    <location>
        <begin position="556"/>
        <end position="576"/>
    </location>
</feature>
<dbReference type="Gene3D" id="1.25.10.10">
    <property type="entry name" value="Leucine-rich Repeat Variant"/>
    <property type="match status" value="1"/>
</dbReference>
<feature type="compositionally biased region" description="Pro residues" evidence="3">
    <location>
        <begin position="124"/>
        <end position="133"/>
    </location>
</feature>
<dbReference type="SUPFAM" id="SSF48371">
    <property type="entry name" value="ARM repeat"/>
    <property type="match status" value="1"/>
</dbReference>
<proteinExistence type="inferred from homology"/>
<feature type="compositionally biased region" description="Low complexity" evidence="3">
    <location>
        <begin position="148"/>
        <end position="157"/>
    </location>
</feature>
<dbReference type="InterPro" id="IPR016024">
    <property type="entry name" value="ARM-type_fold"/>
</dbReference>
<feature type="region of interest" description="Disordered" evidence="3">
    <location>
        <begin position="462"/>
        <end position="484"/>
    </location>
</feature>
<sequence length="633" mass="66975">MCCCPRCCSASATPRRRSASSHIVALLLEHGAGSKNARARAEALGEVEHLLAQHGLAVCTPGKTLPAIAQLIADRDAGVRSAALQTLAEAYKTAGDALWRQVGTLAPKDASMLEERLRRTAAPAPAPAAPPVTPGRTPRRPTPPTPADAPATPSALPRAPRVPRASVATPGARPARDADVDARLAAELSRVASADVEESTAALKAVQEQLRGLHPLPAAALDAGVVCVVAALHTPPAGSAAQTQRHTKHVLQTTLVLLDAQDAAAKAPVLDEGAFTALATALLTRLMDASAAEDADAQTLAKHLNAVVLRALATSDANVVYASCFGLLVRLTKEMDAQRDDDTERTARLAELVIKCLWKAARKLPDALRAQQVQGAQLLATIEDVLQAIPPIEWGRRVQRQAPLKDIPLITATNVLKQLIDTVGEEALTMLDTLPDPEGSHVYRYLLRLLYVDKGAKADAKAAPAAESERAASPAPTSPPAAPEDDVVTLELRGIFDRISQKDQSRAAIRELYEFQKRHPAKQGDIDRSLQNTGPIFQRYIKRALANHAAEDAPRPARASTAAPRRASAAPAAPSSGGDTGAEMDARLAELKAKFRKDSEAPAPPPRSVHRSACRCPPRRCASASRRCAPSSC</sequence>
<comment type="similarity">
    <text evidence="1">Belongs to the TOG/XMAP215 family.</text>
</comment>
<dbReference type="PANTHER" id="PTHR12609">
    <property type="entry name" value="MICROTUBULE ASSOCIATED PROTEIN XMAP215"/>
    <property type="match status" value="1"/>
</dbReference>
<feature type="compositionally biased region" description="Low complexity" evidence="3">
    <location>
        <begin position="614"/>
        <end position="633"/>
    </location>
</feature>
<dbReference type="PROSITE" id="PS50077">
    <property type="entry name" value="HEAT_REPEAT"/>
    <property type="match status" value="1"/>
</dbReference>
<evidence type="ECO:0000313" key="5">
    <source>
        <dbReference type="Proteomes" id="UP000818624"/>
    </source>
</evidence>
<dbReference type="InterPro" id="IPR011989">
    <property type="entry name" value="ARM-like"/>
</dbReference>
<keyword evidence="5" id="KW-1185">Reference proteome</keyword>
<feature type="compositionally biased region" description="Basic and acidic residues" evidence="3">
    <location>
        <begin position="584"/>
        <end position="600"/>
    </location>
</feature>
<dbReference type="InterPro" id="IPR045110">
    <property type="entry name" value="XMAP215"/>
</dbReference>
<evidence type="ECO:0000256" key="2">
    <source>
        <dbReference type="PROSITE-ProRule" id="PRU00103"/>
    </source>
</evidence>
<feature type="region of interest" description="Disordered" evidence="3">
    <location>
        <begin position="119"/>
        <end position="178"/>
    </location>
</feature>
<accession>A0ABY8EV01</accession>
<reference evidence="4 5" key="1">
    <citation type="journal article" date="2020" name="Elife">
        <title>Loss of centromere function drives karyotype evolution in closely related Malassezia species.</title>
        <authorList>
            <person name="Sankaranarayanan S.R."/>
            <person name="Ianiri G."/>
            <person name="Coelho M.A."/>
            <person name="Reza M.H."/>
            <person name="Thimmappa B.C."/>
            <person name="Ganguly P."/>
            <person name="Vadnala R.N."/>
            <person name="Sun S."/>
            <person name="Siddharthan R."/>
            <person name="Tellgren-Roth C."/>
            <person name="Dawson T.L."/>
            <person name="Heitman J."/>
            <person name="Sanyal K."/>
        </authorList>
    </citation>
    <scope>NUCLEOTIDE SEQUENCE [LARGE SCALE GENOMIC DNA]</scope>
    <source>
        <strain evidence="4">CBS14141</strain>
    </source>
</reference>
<gene>
    <name evidence="4" type="ORF">GLX27_004106</name>
</gene>
<protein>
    <recommendedName>
        <fullName evidence="6">Cytoskeleton-associated protein 5</fullName>
    </recommendedName>
</protein>
<name>A0ABY8EV01_MALFU</name>
<dbReference type="EMBL" id="CP046238">
    <property type="protein sequence ID" value="WFD49426.1"/>
    <property type="molecule type" value="Genomic_DNA"/>
</dbReference>
<evidence type="ECO:0000313" key="4">
    <source>
        <dbReference type="EMBL" id="WFD49426.1"/>
    </source>
</evidence>
<dbReference type="Proteomes" id="UP000818624">
    <property type="component" value="Chromosome 5"/>
</dbReference>
<feature type="region of interest" description="Disordered" evidence="3">
    <location>
        <begin position="548"/>
        <end position="633"/>
    </location>
</feature>
<evidence type="ECO:0000256" key="1">
    <source>
        <dbReference type="ARBA" id="ARBA00025722"/>
    </source>
</evidence>
<feature type="compositionally biased region" description="Low complexity" evidence="3">
    <location>
        <begin position="462"/>
        <end position="475"/>
    </location>
</feature>
<dbReference type="InterPro" id="IPR021133">
    <property type="entry name" value="HEAT_type_2"/>
</dbReference>
<evidence type="ECO:0000256" key="3">
    <source>
        <dbReference type="SAM" id="MobiDB-lite"/>
    </source>
</evidence>
<organism evidence="4 5">
    <name type="scientific">Malassezia furfur</name>
    <name type="common">Pityriasis versicolor infection agent</name>
    <name type="synonym">Pityrosporum furfur</name>
    <dbReference type="NCBI Taxonomy" id="55194"/>
    <lineage>
        <taxon>Eukaryota</taxon>
        <taxon>Fungi</taxon>
        <taxon>Dikarya</taxon>
        <taxon>Basidiomycota</taxon>
        <taxon>Ustilaginomycotina</taxon>
        <taxon>Malasseziomycetes</taxon>
        <taxon>Malasseziales</taxon>
        <taxon>Malasseziaceae</taxon>
        <taxon>Malassezia</taxon>
    </lineage>
</organism>
<evidence type="ECO:0008006" key="6">
    <source>
        <dbReference type="Google" id="ProtNLM"/>
    </source>
</evidence>